<evidence type="ECO:0000256" key="9">
    <source>
        <dbReference type="ARBA" id="ARBA00050374"/>
    </source>
</evidence>
<dbReference type="PANTHER" id="PTHR12734">
    <property type="entry name" value="METHYLTRANSFERASE-RELATED"/>
    <property type="match status" value="1"/>
</dbReference>
<keyword evidence="8" id="KW-0539">Nucleus</keyword>
<dbReference type="Proteomes" id="UP000887581">
    <property type="component" value="Unplaced"/>
</dbReference>
<evidence type="ECO:0000259" key="16">
    <source>
        <dbReference type="Pfam" id="PF12589"/>
    </source>
</evidence>
<evidence type="ECO:0000256" key="13">
    <source>
        <dbReference type="ARBA" id="ARBA00075516"/>
    </source>
</evidence>
<dbReference type="InterPro" id="IPR022238">
    <property type="entry name" value="Bud23_C"/>
</dbReference>
<dbReference type="WBParaSite" id="sdigi.contig32.g2347.t1">
    <property type="protein sequence ID" value="sdigi.contig32.g2347.t1"/>
    <property type="gene ID" value="sdigi.contig32.g2347"/>
</dbReference>
<feature type="domain" description="18S rRNA (guanine(1575)-N(7))-methyltransferase Bud23 C-terminal" evidence="16">
    <location>
        <begin position="202"/>
        <end position="261"/>
    </location>
</feature>
<dbReference type="AlphaFoldDB" id="A0A915PUC1"/>
<dbReference type="GO" id="GO:0005737">
    <property type="term" value="C:cytoplasm"/>
    <property type="evidence" value="ECO:0007669"/>
    <property type="project" value="UniProtKB-SubCell"/>
</dbReference>
<dbReference type="InterPro" id="IPR039769">
    <property type="entry name" value="Bud23-like"/>
</dbReference>
<feature type="domain" description="Methyltransferase type 11" evidence="15">
    <location>
        <begin position="55"/>
        <end position="130"/>
    </location>
</feature>
<evidence type="ECO:0000256" key="4">
    <source>
        <dbReference type="ARBA" id="ARBA00022490"/>
    </source>
</evidence>
<evidence type="ECO:0000313" key="17">
    <source>
        <dbReference type="Proteomes" id="UP000887581"/>
    </source>
</evidence>
<dbReference type="InterPro" id="IPR029063">
    <property type="entry name" value="SAM-dependent_MTases_sf"/>
</dbReference>
<evidence type="ECO:0000256" key="3">
    <source>
        <dbReference type="ARBA" id="ARBA00005547"/>
    </source>
</evidence>
<dbReference type="GO" id="GO:0070476">
    <property type="term" value="P:rRNA (guanine-N7)-methylation"/>
    <property type="evidence" value="ECO:0007669"/>
    <property type="project" value="InterPro"/>
</dbReference>
<evidence type="ECO:0000256" key="5">
    <source>
        <dbReference type="ARBA" id="ARBA00022603"/>
    </source>
</evidence>
<evidence type="ECO:0000313" key="18">
    <source>
        <dbReference type="WBParaSite" id="sdigi.contig32.g2347.t1"/>
    </source>
</evidence>
<sequence>MSRPECTGPPELYYDNVQASKYSQNSHIIEVQTRMTERAIELLALPDDNVSKLLLDIGCGSGLSGEVITELGHNWIGVDISEAMLKVAIEDREIDGDVILNDMGDGLPFRPGIFDGAISISAIQWLCHANTRDQYPQKRLLQFFQSLYACMNRGARAVFQFYPETVSQSELITAQATKAGFTGGLVIDFPNSTKAKKVYLVLMVGGIQQLPKALMEEERADHVSSIDRRSIKSDKRDKRKLLKRSRRWIEAKKDRARKHGKPECSSLIANRPRESRCDFERGDSILWWIFPFRFGTISDVDSVRIFVI</sequence>
<evidence type="ECO:0000256" key="14">
    <source>
        <dbReference type="ARBA" id="ARBA00081208"/>
    </source>
</evidence>
<keyword evidence="17" id="KW-1185">Reference proteome</keyword>
<name>A0A915PUC1_9BILA</name>
<evidence type="ECO:0000256" key="2">
    <source>
        <dbReference type="ARBA" id="ARBA00004496"/>
    </source>
</evidence>
<dbReference type="Pfam" id="PF12589">
    <property type="entry name" value="WBS_methylT"/>
    <property type="match status" value="1"/>
</dbReference>
<keyword evidence="7" id="KW-0949">S-adenosyl-L-methionine</keyword>
<dbReference type="Pfam" id="PF08241">
    <property type="entry name" value="Methyltransf_11"/>
    <property type="match status" value="1"/>
</dbReference>
<dbReference type="CDD" id="cd02440">
    <property type="entry name" value="AdoMet_MTases"/>
    <property type="match status" value="1"/>
</dbReference>
<evidence type="ECO:0000256" key="8">
    <source>
        <dbReference type="ARBA" id="ARBA00023242"/>
    </source>
</evidence>
<evidence type="ECO:0000256" key="1">
    <source>
        <dbReference type="ARBA" id="ARBA00004123"/>
    </source>
</evidence>
<protein>
    <recommendedName>
        <fullName evidence="12">18S rRNA (guanine-N(7))-methyltransferase</fullName>
    </recommendedName>
    <alternativeName>
        <fullName evidence="14">Bud site selection protein 23 homolog</fullName>
    </alternativeName>
    <alternativeName>
        <fullName evidence="13">rRNA methyltransferase and ribosome maturation factor</fullName>
    </alternativeName>
</protein>
<dbReference type="Gene3D" id="3.40.50.150">
    <property type="entry name" value="Vaccinia Virus protein VP39"/>
    <property type="match status" value="1"/>
</dbReference>
<evidence type="ECO:0000259" key="15">
    <source>
        <dbReference type="Pfam" id="PF08241"/>
    </source>
</evidence>
<accession>A0A915PUC1</accession>
<keyword evidence="4" id="KW-0963">Cytoplasm</keyword>
<comment type="subunit">
    <text evidence="11">Heterodimer with TRMT112; this heterodimerization is necessary for the metabolic stability and activity of the catalytic subunit BUD23. Interacts with GRIP1.</text>
</comment>
<keyword evidence="6" id="KW-0808">Transferase</keyword>
<comment type="similarity">
    <text evidence="3">Belongs to the class I-like SAM-binding methyltransferase superfamily. BUD23/WBSCR22 family.</text>
</comment>
<organism evidence="17 18">
    <name type="scientific">Setaria digitata</name>
    <dbReference type="NCBI Taxonomy" id="48799"/>
    <lineage>
        <taxon>Eukaryota</taxon>
        <taxon>Metazoa</taxon>
        <taxon>Ecdysozoa</taxon>
        <taxon>Nematoda</taxon>
        <taxon>Chromadorea</taxon>
        <taxon>Rhabditida</taxon>
        <taxon>Spirurina</taxon>
        <taxon>Spiruromorpha</taxon>
        <taxon>Filarioidea</taxon>
        <taxon>Setariidae</taxon>
        <taxon>Setaria</taxon>
    </lineage>
</organism>
<proteinExistence type="inferred from homology"/>
<dbReference type="InterPro" id="IPR013216">
    <property type="entry name" value="Methyltransf_11"/>
</dbReference>
<reference evidence="18" key="1">
    <citation type="submission" date="2022-11" db="UniProtKB">
        <authorList>
            <consortium name="WormBaseParasite"/>
        </authorList>
    </citation>
    <scope>IDENTIFICATION</scope>
</reference>
<keyword evidence="5" id="KW-0489">Methyltransferase</keyword>
<evidence type="ECO:0000256" key="10">
    <source>
        <dbReference type="ARBA" id="ARBA00059355"/>
    </source>
</evidence>
<dbReference type="SUPFAM" id="SSF53335">
    <property type="entry name" value="S-adenosyl-L-methionine-dependent methyltransferases"/>
    <property type="match status" value="1"/>
</dbReference>
<comment type="catalytic activity">
    <reaction evidence="9">
        <text>a guanosine in 18S rRNA + S-adenosyl-L-methionine = an N(7)-methylguanosine in 18S rRNA + S-adenosyl-L-homocysteine</text>
        <dbReference type="Rhea" id="RHEA:54584"/>
        <dbReference type="Rhea" id="RHEA-COMP:13937"/>
        <dbReference type="Rhea" id="RHEA-COMP:13938"/>
        <dbReference type="ChEBI" id="CHEBI:57856"/>
        <dbReference type="ChEBI" id="CHEBI:59789"/>
        <dbReference type="ChEBI" id="CHEBI:74269"/>
        <dbReference type="ChEBI" id="CHEBI:74480"/>
    </reaction>
</comment>
<evidence type="ECO:0000256" key="11">
    <source>
        <dbReference type="ARBA" id="ARBA00064164"/>
    </source>
</evidence>
<evidence type="ECO:0000256" key="12">
    <source>
        <dbReference type="ARBA" id="ARBA00074415"/>
    </source>
</evidence>
<comment type="subcellular location">
    <subcellularLocation>
        <location evidence="2">Cytoplasm</location>
    </subcellularLocation>
    <subcellularLocation>
        <location evidence="1">Nucleus</location>
    </subcellularLocation>
</comment>
<dbReference type="PANTHER" id="PTHR12734:SF0">
    <property type="entry name" value="18S RRNA (GUANINE-N(7))-METHYLTRANSFERASE-RELATED"/>
    <property type="match status" value="1"/>
</dbReference>
<evidence type="ECO:0000256" key="6">
    <source>
        <dbReference type="ARBA" id="ARBA00022679"/>
    </source>
</evidence>
<evidence type="ECO:0000256" key="7">
    <source>
        <dbReference type="ARBA" id="ARBA00022691"/>
    </source>
</evidence>
<dbReference type="FunFam" id="3.40.50.150:FF:000017">
    <property type="entry name" value="probable 18S rRNA (Guanine-N(7))-methyltransferase"/>
    <property type="match status" value="1"/>
</dbReference>
<comment type="function">
    <text evidence="10">S-adenosyl-L-methionine-dependent methyltransferase that specifically methylates the N(7) position of a guanine in 18S rRNA. Requires the methyltransferase adapter protein TRM112 for full rRNA methyltransferase activity. Involved in the pre-rRNA processing steps leading to small-subunit rRNA production independently of its RNA-modifying catalytic activity. Important for biogenesis end export of the 40S ribosomal subunit independent on its methyltransferase activity. Locus-specific steroid receptor coactivator. Potentiates transactivation by glucocorticoid (NR3C1), mineralocorticoid (NR3C2), androgen (AR) and progesterone (PGR) receptors. Required for the maintenance of open chromatin at the TSC22D3/GILZ locus to facilitate NR3C1 loading on the response elements. Required for maintenance of dimethylation on histone H3 'Lys-79' (H3K79me2), although direct histone methyltransferase activity is not observed in vitro.</text>
</comment>
<dbReference type="GO" id="GO:0016435">
    <property type="term" value="F:rRNA (guanine) methyltransferase activity"/>
    <property type="evidence" value="ECO:0007669"/>
    <property type="project" value="InterPro"/>
</dbReference>
<dbReference type="GO" id="GO:0005730">
    <property type="term" value="C:nucleolus"/>
    <property type="evidence" value="ECO:0007669"/>
    <property type="project" value="TreeGrafter"/>
</dbReference>